<sequence length="130" mass="15290">MEGNDSFHNGVTINFIYYYGKLVYQNVNLRSYFRSPPTTKVSLGRCVILHFSKRTFIHSFFFFTLNIHLSFEIDLERYWGSKEVVRIGLVAMVDLVVVISLLVTGSLKMMKKEELLLCEREKSRGRWCCY</sequence>
<dbReference type="STRING" id="3694.A0A2K1XIR9"/>
<keyword evidence="1" id="KW-0812">Transmembrane</keyword>
<dbReference type="Proteomes" id="UP000006729">
    <property type="component" value="Chromosome 15"/>
</dbReference>
<dbReference type="AlphaFoldDB" id="A0A2K1XIR9"/>
<evidence type="ECO:0000313" key="3">
    <source>
        <dbReference type="Proteomes" id="UP000006729"/>
    </source>
</evidence>
<keyword evidence="1" id="KW-0472">Membrane</keyword>
<dbReference type="EMBL" id="CM009304">
    <property type="protein sequence ID" value="PNT00675.1"/>
    <property type="molecule type" value="Genomic_DNA"/>
</dbReference>
<dbReference type="InParanoid" id="A0A2K1XIR9"/>
<gene>
    <name evidence="2" type="ORF">POPTR_015G061300</name>
</gene>
<evidence type="ECO:0000313" key="2">
    <source>
        <dbReference type="EMBL" id="PNT00675.1"/>
    </source>
</evidence>
<keyword evidence="1" id="KW-1133">Transmembrane helix</keyword>
<evidence type="ECO:0000256" key="1">
    <source>
        <dbReference type="SAM" id="Phobius"/>
    </source>
</evidence>
<dbReference type="InterPro" id="IPR044954">
    <property type="entry name" value="Ribosomal_uS3m_plant"/>
</dbReference>
<dbReference type="PANTHER" id="PTHR35928">
    <property type="entry name" value="RIBOSOMAL PROTEIN S3, MITOCHONDRIAL"/>
    <property type="match status" value="1"/>
</dbReference>
<keyword evidence="3" id="KW-1185">Reference proteome</keyword>
<dbReference type="PANTHER" id="PTHR35928:SF2">
    <property type="entry name" value="SMALL RIBOSOMAL SUBUNIT PROTEIN US3M"/>
    <property type="match status" value="1"/>
</dbReference>
<feature type="transmembrane region" description="Helical" evidence="1">
    <location>
        <begin position="85"/>
        <end position="107"/>
    </location>
</feature>
<name>A0A2K1XIR9_POPTR</name>
<proteinExistence type="predicted"/>
<organism evidence="2 3">
    <name type="scientific">Populus trichocarpa</name>
    <name type="common">Western balsam poplar</name>
    <name type="synonym">Populus balsamifera subsp. trichocarpa</name>
    <dbReference type="NCBI Taxonomy" id="3694"/>
    <lineage>
        <taxon>Eukaryota</taxon>
        <taxon>Viridiplantae</taxon>
        <taxon>Streptophyta</taxon>
        <taxon>Embryophyta</taxon>
        <taxon>Tracheophyta</taxon>
        <taxon>Spermatophyta</taxon>
        <taxon>Magnoliopsida</taxon>
        <taxon>eudicotyledons</taxon>
        <taxon>Gunneridae</taxon>
        <taxon>Pentapetalae</taxon>
        <taxon>rosids</taxon>
        <taxon>fabids</taxon>
        <taxon>Malpighiales</taxon>
        <taxon>Salicaceae</taxon>
        <taxon>Saliceae</taxon>
        <taxon>Populus</taxon>
    </lineage>
</organism>
<protein>
    <recommendedName>
        <fullName evidence="4">Transmembrane protein</fullName>
    </recommendedName>
</protein>
<reference evidence="2 3" key="1">
    <citation type="journal article" date="2006" name="Science">
        <title>The genome of black cottonwood, Populus trichocarpa (Torr. &amp; Gray).</title>
        <authorList>
            <person name="Tuskan G.A."/>
            <person name="Difazio S."/>
            <person name="Jansson S."/>
            <person name="Bohlmann J."/>
            <person name="Grigoriev I."/>
            <person name="Hellsten U."/>
            <person name="Putnam N."/>
            <person name="Ralph S."/>
            <person name="Rombauts S."/>
            <person name="Salamov A."/>
            <person name="Schein J."/>
            <person name="Sterck L."/>
            <person name="Aerts A."/>
            <person name="Bhalerao R.R."/>
            <person name="Bhalerao R.P."/>
            <person name="Blaudez D."/>
            <person name="Boerjan W."/>
            <person name="Brun A."/>
            <person name="Brunner A."/>
            <person name="Busov V."/>
            <person name="Campbell M."/>
            <person name="Carlson J."/>
            <person name="Chalot M."/>
            <person name="Chapman J."/>
            <person name="Chen G.L."/>
            <person name="Cooper D."/>
            <person name="Coutinho P.M."/>
            <person name="Couturier J."/>
            <person name="Covert S."/>
            <person name="Cronk Q."/>
            <person name="Cunningham R."/>
            <person name="Davis J."/>
            <person name="Degroeve S."/>
            <person name="Dejardin A."/>
            <person name="Depamphilis C."/>
            <person name="Detter J."/>
            <person name="Dirks B."/>
            <person name="Dubchak I."/>
            <person name="Duplessis S."/>
            <person name="Ehlting J."/>
            <person name="Ellis B."/>
            <person name="Gendler K."/>
            <person name="Goodstein D."/>
            <person name="Gribskov M."/>
            <person name="Grimwood J."/>
            <person name="Groover A."/>
            <person name="Gunter L."/>
            <person name="Hamberger B."/>
            <person name="Heinze B."/>
            <person name="Helariutta Y."/>
            <person name="Henrissat B."/>
            <person name="Holligan D."/>
            <person name="Holt R."/>
            <person name="Huang W."/>
            <person name="Islam-Faridi N."/>
            <person name="Jones S."/>
            <person name="Jones-Rhoades M."/>
            <person name="Jorgensen R."/>
            <person name="Joshi C."/>
            <person name="Kangasjarvi J."/>
            <person name="Karlsson J."/>
            <person name="Kelleher C."/>
            <person name="Kirkpatrick R."/>
            <person name="Kirst M."/>
            <person name="Kohler A."/>
            <person name="Kalluri U."/>
            <person name="Larimer F."/>
            <person name="Leebens-Mack J."/>
            <person name="Leple J.C."/>
            <person name="Locascio P."/>
            <person name="Lou Y."/>
            <person name="Lucas S."/>
            <person name="Martin F."/>
            <person name="Montanini B."/>
            <person name="Napoli C."/>
            <person name="Nelson D.R."/>
            <person name="Nelson C."/>
            <person name="Nieminen K."/>
            <person name="Nilsson O."/>
            <person name="Pereda V."/>
            <person name="Peter G."/>
            <person name="Philippe R."/>
            <person name="Pilate G."/>
            <person name="Poliakov A."/>
            <person name="Razumovskaya J."/>
            <person name="Richardson P."/>
            <person name="Rinaldi C."/>
            <person name="Ritland K."/>
            <person name="Rouze P."/>
            <person name="Ryaboy D."/>
            <person name="Schmutz J."/>
            <person name="Schrader J."/>
            <person name="Segerman B."/>
            <person name="Shin H."/>
            <person name="Siddiqui A."/>
            <person name="Sterky F."/>
            <person name="Terry A."/>
            <person name="Tsai C.J."/>
            <person name="Uberbacher E."/>
            <person name="Unneberg P."/>
            <person name="Vahala J."/>
            <person name="Wall K."/>
            <person name="Wessler S."/>
            <person name="Yang G."/>
            <person name="Yin T."/>
            <person name="Douglas C."/>
            <person name="Marra M."/>
            <person name="Sandberg G."/>
            <person name="Van de Peer Y."/>
            <person name="Rokhsar D."/>
        </authorList>
    </citation>
    <scope>NUCLEOTIDE SEQUENCE [LARGE SCALE GENOMIC DNA]</scope>
    <source>
        <strain evidence="3">cv. Nisqually</strain>
    </source>
</reference>
<evidence type="ECO:0008006" key="4">
    <source>
        <dbReference type="Google" id="ProtNLM"/>
    </source>
</evidence>
<accession>A0A2K1XIR9</accession>